<proteinExistence type="predicted"/>
<dbReference type="Proteomes" id="UP000241769">
    <property type="component" value="Unassembled WGS sequence"/>
</dbReference>
<protein>
    <submittedName>
        <fullName evidence="2">Uncharacterized protein</fullName>
    </submittedName>
</protein>
<feature type="signal peptide" evidence="1">
    <location>
        <begin position="1"/>
        <end position="20"/>
    </location>
</feature>
<keyword evidence="3" id="KW-1185">Reference proteome</keyword>
<dbReference type="AlphaFoldDB" id="A0A2P6MXF3"/>
<dbReference type="EMBL" id="MDYQ01000335">
    <property type="protein sequence ID" value="PRP76326.1"/>
    <property type="molecule type" value="Genomic_DNA"/>
</dbReference>
<accession>A0A2P6MXF3</accession>
<keyword evidence="1" id="KW-0732">Signal</keyword>
<evidence type="ECO:0000313" key="2">
    <source>
        <dbReference type="EMBL" id="PRP76326.1"/>
    </source>
</evidence>
<feature type="chain" id="PRO_5015198761" evidence="1">
    <location>
        <begin position="21"/>
        <end position="392"/>
    </location>
</feature>
<evidence type="ECO:0000256" key="1">
    <source>
        <dbReference type="SAM" id="SignalP"/>
    </source>
</evidence>
<evidence type="ECO:0000313" key="3">
    <source>
        <dbReference type="Proteomes" id="UP000241769"/>
    </source>
</evidence>
<comment type="caution">
    <text evidence="2">The sequence shown here is derived from an EMBL/GenBank/DDBJ whole genome shotgun (WGS) entry which is preliminary data.</text>
</comment>
<dbReference type="InParanoid" id="A0A2P6MXF3"/>
<gene>
    <name evidence="2" type="ORF">PROFUN_14449</name>
</gene>
<name>A0A2P6MXF3_9EUKA</name>
<organism evidence="2 3">
    <name type="scientific">Planoprotostelium fungivorum</name>
    <dbReference type="NCBI Taxonomy" id="1890364"/>
    <lineage>
        <taxon>Eukaryota</taxon>
        <taxon>Amoebozoa</taxon>
        <taxon>Evosea</taxon>
        <taxon>Variosea</taxon>
        <taxon>Cavosteliida</taxon>
        <taxon>Cavosteliaceae</taxon>
        <taxon>Planoprotostelium</taxon>
    </lineage>
</organism>
<reference evidence="2 3" key="1">
    <citation type="journal article" date="2018" name="Genome Biol. Evol.">
        <title>Multiple Roots of Fruiting Body Formation in Amoebozoa.</title>
        <authorList>
            <person name="Hillmann F."/>
            <person name="Forbes G."/>
            <person name="Novohradska S."/>
            <person name="Ferling I."/>
            <person name="Riege K."/>
            <person name="Groth M."/>
            <person name="Westermann M."/>
            <person name="Marz M."/>
            <person name="Spaller T."/>
            <person name="Winckler T."/>
            <person name="Schaap P."/>
            <person name="Glockner G."/>
        </authorList>
    </citation>
    <scope>NUCLEOTIDE SEQUENCE [LARGE SCALE GENOMIC DNA]</scope>
    <source>
        <strain evidence="2 3">Jena</strain>
    </source>
</reference>
<sequence length="392" mass="43392">MQGRPLLFLVLLWTITTCSADDCYFQNSCQTTLPSSDTRCWNCSSGENIPKADSTIIFQSTSASINLGSLTATDIVVRDSHLTLTDSNISSVHLNVENSLFRLLNTTIVVQESLTVDVNSTGSSIELSNSAVSSSTAILSSAHITFSGRINTFNSTSTRLFNGGRLDIQSDLIWNGLLNVSGSNITTNENRFTVNNHLTTTSWTLQDSTLRAAVLTFKLPLHLIRVTSDAIEIQEVYGLYFCRETHISNSTLQHINRCLLCNVYQSTLNNLPSNSTLHLGGLIRVDTSDSLDFFHQQKVSNSTIEGSSDLVIQTRAYLFMDRVTLNTSETNMTAWTAFTFRITNTIIHGAWNFTGKFVENLHDSMANITGSSTLSRKKLDSIERPSKRHHGR</sequence>